<sequence>MNLRRAKHGALTIPAYVMRIGQYFRSLKLSRIFEHLQKTSKEAVKMAEWNTYYRNEDEEEDQEEEEQAGDYKATGRDSLVFLVDASKEMFIKGEDGELSNFDMTMQVVRSVYTSKIISSYRDLVALVFYGTEESKNPRNSFKHVYVYHDLDEPGAKRVQEVDALRGGKGAQLAAKTLGSGETSLGDALWCCANLYSDIKLRLSHKRLMIFTCRDEPHGGDSVKDRQARTKAGDLKETGAGRGAAPPSGLDHMCQSQGPGAGSGPPDHLFYCY</sequence>
<dbReference type="AlphaFoldDB" id="A0A437CAA7"/>
<keyword evidence="9" id="KW-0233">DNA recombination</keyword>
<evidence type="ECO:0000256" key="9">
    <source>
        <dbReference type="ARBA" id="ARBA00023172"/>
    </source>
</evidence>
<comment type="subcellular location">
    <subcellularLocation>
        <location evidence="1">Nucleus</location>
    </subcellularLocation>
</comment>
<dbReference type="Gene3D" id="3.40.50.410">
    <property type="entry name" value="von Willebrand factor, type A domain"/>
    <property type="match status" value="1"/>
</dbReference>
<dbReference type="InterPro" id="IPR036465">
    <property type="entry name" value="vWFA_dom_sf"/>
</dbReference>
<proteinExistence type="predicted"/>
<evidence type="ECO:0000256" key="3">
    <source>
        <dbReference type="ARBA" id="ARBA00022741"/>
    </source>
</evidence>
<dbReference type="FunFam" id="3.40.50.410:FF:000080">
    <property type="entry name" value="X-ray repair-complementing defective repair in Chinese hamster cells 6"/>
    <property type="match status" value="1"/>
</dbReference>
<dbReference type="InterPro" id="IPR006165">
    <property type="entry name" value="Ku70"/>
</dbReference>
<protein>
    <recommendedName>
        <fullName evidence="2">DNA helicase</fullName>
        <ecNumber evidence="2">3.6.4.12</ecNumber>
    </recommendedName>
</protein>
<dbReference type="GO" id="GO:0042162">
    <property type="term" value="F:telomeric DNA binding"/>
    <property type="evidence" value="ECO:0007669"/>
    <property type="project" value="InterPro"/>
</dbReference>
<name>A0A437CAA7_ORYJA</name>
<comment type="catalytic activity">
    <reaction evidence="12">
        <text>ATP + H2O = ADP + phosphate + H(+)</text>
        <dbReference type="Rhea" id="RHEA:13065"/>
        <dbReference type="ChEBI" id="CHEBI:15377"/>
        <dbReference type="ChEBI" id="CHEBI:15378"/>
        <dbReference type="ChEBI" id="CHEBI:30616"/>
        <dbReference type="ChEBI" id="CHEBI:43474"/>
        <dbReference type="ChEBI" id="CHEBI:456216"/>
        <dbReference type="EC" id="3.6.4.12"/>
    </reaction>
</comment>
<evidence type="ECO:0000256" key="7">
    <source>
        <dbReference type="ARBA" id="ARBA00022840"/>
    </source>
</evidence>
<organism evidence="15 16">
    <name type="scientific">Oryzias javanicus</name>
    <name type="common">Javanese ricefish</name>
    <name type="synonym">Aplocheilus javanicus</name>
    <dbReference type="NCBI Taxonomy" id="123683"/>
    <lineage>
        <taxon>Eukaryota</taxon>
        <taxon>Metazoa</taxon>
        <taxon>Chordata</taxon>
        <taxon>Craniata</taxon>
        <taxon>Vertebrata</taxon>
        <taxon>Euteleostomi</taxon>
        <taxon>Actinopterygii</taxon>
        <taxon>Neopterygii</taxon>
        <taxon>Teleostei</taxon>
        <taxon>Neoteleostei</taxon>
        <taxon>Acanthomorphata</taxon>
        <taxon>Ovalentaria</taxon>
        <taxon>Atherinomorphae</taxon>
        <taxon>Beloniformes</taxon>
        <taxon>Adrianichthyidae</taxon>
        <taxon>Oryziinae</taxon>
        <taxon>Oryzias</taxon>
    </lineage>
</organism>
<feature type="region of interest" description="Disordered" evidence="13">
    <location>
        <begin position="217"/>
        <end position="262"/>
    </location>
</feature>
<dbReference type="GO" id="GO:0003684">
    <property type="term" value="F:damaged DNA binding"/>
    <property type="evidence" value="ECO:0007669"/>
    <property type="project" value="InterPro"/>
</dbReference>
<accession>A0A437CAA7</accession>
<evidence type="ECO:0000259" key="14">
    <source>
        <dbReference type="Pfam" id="PF03731"/>
    </source>
</evidence>
<feature type="domain" description="Ku70/Ku80 N-terminal alpha/beta" evidence="14">
    <location>
        <begin position="78"/>
        <end position="238"/>
    </location>
</feature>
<dbReference type="EC" id="3.6.4.12" evidence="2"/>
<keyword evidence="8" id="KW-0238">DNA-binding</keyword>
<evidence type="ECO:0000256" key="4">
    <source>
        <dbReference type="ARBA" id="ARBA00022763"/>
    </source>
</evidence>
<evidence type="ECO:0000313" key="16">
    <source>
        <dbReference type="Proteomes" id="UP000283210"/>
    </source>
</evidence>
<reference evidence="15 16" key="2">
    <citation type="submission" date="2019-01" db="EMBL/GenBank/DDBJ databases">
        <title>A chromosome length genome reference of the Java medaka (oryzias javanicus).</title>
        <authorList>
            <person name="Herpin A."/>
            <person name="Takehana Y."/>
            <person name="Naruse K."/>
            <person name="Ansai S."/>
            <person name="Kawaguchi M."/>
        </authorList>
    </citation>
    <scope>NUCLEOTIDE SEQUENCE [LARGE SCALE GENOMIC DNA]</scope>
    <source>
        <strain evidence="15">RS831</strain>
        <tissue evidence="15">Whole body</tissue>
    </source>
</reference>
<evidence type="ECO:0000313" key="15">
    <source>
        <dbReference type="EMBL" id="RVE59301.1"/>
    </source>
</evidence>
<evidence type="ECO:0000256" key="12">
    <source>
        <dbReference type="ARBA" id="ARBA00047995"/>
    </source>
</evidence>
<dbReference type="NCBIfam" id="TIGR00578">
    <property type="entry name" value="ku70"/>
    <property type="match status" value="1"/>
</dbReference>
<dbReference type="GO" id="GO:0005524">
    <property type="term" value="F:ATP binding"/>
    <property type="evidence" value="ECO:0007669"/>
    <property type="project" value="UniProtKB-KW"/>
</dbReference>
<dbReference type="CDD" id="cd01458">
    <property type="entry name" value="vWA_ku"/>
    <property type="match status" value="1"/>
</dbReference>
<reference evidence="15 16" key="1">
    <citation type="submission" date="2018-11" db="EMBL/GenBank/DDBJ databases">
        <authorList>
            <person name="Lopez-Roques C."/>
            <person name="Donnadieu C."/>
            <person name="Bouchez O."/>
            <person name="Klopp C."/>
            <person name="Cabau C."/>
            <person name="Zahm M."/>
        </authorList>
    </citation>
    <scope>NUCLEOTIDE SEQUENCE [LARGE SCALE GENOMIC DNA]</scope>
    <source>
        <strain evidence="15">RS831</strain>
        <tissue evidence="15">Whole body</tissue>
    </source>
</reference>
<evidence type="ECO:0000256" key="2">
    <source>
        <dbReference type="ARBA" id="ARBA00012551"/>
    </source>
</evidence>
<dbReference type="PANTHER" id="PTHR12604">
    <property type="entry name" value="KU AUTOANTIGEN DNA HELICASE"/>
    <property type="match status" value="1"/>
</dbReference>
<evidence type="ECO:0000256" key="6">
    <source>
        <dbReference type="ARBA" id="ARBA00022806"/>
    </source>
</evidence>
<evidence type="ECO:0000256" key="5">
    <source>
        <dbReference type="ARBA" id="ARBA00022801"/>
    </source>
</evidence>
<dbReference type="GO" id="GO:0043564">
    <property type="term" value="C:Ku70:Ku80 complex"/>
    <property type="evidence" value="ECO:0007669"/>
    <property type="project" value="InterPro"/>
</dbReference>
<evidence type="ECO:0000256" key="8">
    <source>
        <dbReference type="ARBA" id="ARBA00023125"/>
    </source>
</evidence>
<dbReference type="PANTHER" id="PTHR12604:SF2">
    <property type="entry name" value="X-RAY REPAIR CROSS-COMPLEMENTING PROTEIN 6"/>
    <property type="match status" value="1"/>
</dbReference>
<keyword evidence="5" id="KW-0378">Hydrolase</keyword>
<feature type="compositionally biased region" description="Basic and acidic residues" evidence="13">
    <location>
        <begin position="217"/>
        <end position="238"/>
    </location>
</feature>
<dbReference type="Proteomes" id="UP000283210">
    <property type="component" value="Chromosome 19"/>
</dbReference>
<evidence type="ECO:0000256" key="13">
    <source>
        <dbReference type="SAM" id="MobiDB-lite"/>
    </source>
</evidence>
<dbReference type="GO" id="GO:0006310">
    <property type="term" value="P:DNA recombination"/>
    <property type="evidence" value="ECO:0007669"/>
    <property type="project" value="UniProtKB-KW"/>
</dbReference>
<keyword evidence="6" id="KW-0347">Helicase</keyword>
<dbReference type="Pfam" id="PF03731">
    <property type="entry name" value="Ku_N"/>
    <property type="match status" value="1"/>
</dbReference>
<keyword evidence="4" id="KW-0227">DNA damage</keyword>
<dbReference type="OrthoDB" id="3249161at2759"/>
<evidence type="ECO:0000256" key="1">
    <source>
        <dbReference type="ARBA" id="ARBA00004123"/>
    </source>
</evidence>
<dbReference type="GO" id="GO:0003678">
    <property type="term" value="F:DNA helicase activity"/>
    <property type="evidence" value="ECO:0007669"/>
    <property type="project" value="UniProtKB-EC"/>
</dbReference>
<keyword evidence="16" id="KW-1185">Reference proteome</keyword>
<dbReference type="SUPFAM" id="SSF53300">
    <property type="entry name" value="vWA-like"/>
    <property type="match status" value="1"/>
</dbReference>
<keyword evidence="10" id="KW-0234">DNA repair</keyword>
<dbReference type="GO" id="GO:0000723">
    <property type="term" value="P:telomere maintenance"/>
    <property type="evidence" value="ECO:0007669"/>
    <property type="project" value="InterPro"/>
</dbReference>
<evidence type="ECO:0000256" key="11">
    <source>
        <dbReference type="ARBA" id="ARBA00023242"/>
    </source>
</evidence>
<dbReference type="EMBL" id="CM012455">
    <property type="protein sequence ID" value="RVE59301.1"/>
    <property type="molecule type" value="Genomic_DNA"/>
</dbReference>
<dbReference type="GO" id="GO:0006303">
    <property type="term" value="P:double-strand break repair via nonhomologous end joining"/>
    <property type="evidence" value="ECO:0007669"/>
    <property type="project" value="InterPro"/>
</dbReference>
<gene>
    <name evidence="15" type="ORF">OJAV_G00187300</name>
</gene>
<dbReference type="GO" id="GO:0003690">
    <property type="term" value="F:double-stranded DNA binding"/>
    <property type="evidence" value="ECO:0007669"/>
    <property type="project" value="TreeGrafter"/>
</dbReference>
<evidence type="ECO:0000256" key="10">
    <source>
        <dbReference type="ARBA" id="ARBA00023204"/>
    </source>
</evidence>
<keyword evidence="11" id="KW-0539">Nucleus</keyword>
<keyword evidence="3" id="KW-0547">Nucleotide-binding</keyword>
<dbReference type="InterPro" id="IPR005161">
    <property type="entry name" value="Ku_N"/>
</dbReference>
<keyword evidence="7" id="KW-0067">ATP-binding</keyword>
<dbReference type="GO" id="GO:0016787">
    <property type="term" value="F:hydrolase activity"/>
    <property type="evidence" value="ECO:0007669"/>
    <property type="project" value="UniProtKB-KW"/>
</dbReference>